<feature type="domain" description="ABC transporter" evidence="6">
    <location>
        <begin position="1"/>
        <end position="227"/>
    </location>
</feature>
<accession>A0A6G8FMC2</accession>
<dbReference type="Pfam" id="PF00005">
    <property type="entry name" value="ABC_tran"/>
    <property type="match status" value="1"/>
</dbReference>
<dbReference type="Gene3D" id="3.40.50.300">
    <property type="entry name" value="P-loop containing nucleotide triphosphate hydrolases"/>
    <property type="match status" value="1"/>
</dbReference>
<evidence type="ECO:0000256" key="4">
    <source>
        <dbReference type="ARBA" id="ARBA00022840"/>
    </source>
</evidence>
<keyword evidence="3" id="KW-0547">Nucleotide-binding</keyword>
<dbReference type="GO" id="GO:0016887">
    <property type="term" value="F:ATP hydrolysis activity"/>
    <property type="evidence" value="ECO:0007669"/>
    <property type="project" value="InterPro"/>
</dbReference>
<dbReference type="InterPro" id="IPR003439">
    <property type="entry name" value="ABC_transporter-like_ATP-bd"/>
</dbReference>
<dbReference type="GO" id="GO:0005886">
    <property type="term" value="C:plasma membrane"/>
    <property type="evidence" value="ECO:0007669"/>
    <property type="project" value="UniProtKB-SubCell"/>
</dbReference>
<dbReference type="GO" id="GO:0005524">
    <property type="term" value="F:ATP binding"/>
    <property type="evidence" value="ECO:0007669"/>
    <property type="project" value="UniProtKB-KW"/>
</dbReference>
<reference evidence="7 8" key="1">
    <citation type="submission" date="2020-03" db="EMBL/GenBank/DDBJ databases">
        <title>Leucobacter sp. nov., isolated from beetles.</title>
        <authorList>
            <person name="Hyun D.-W."/>
            <person name="Bae J.-W."/>
        </authorList>
    </citation>
    <scope>NUCLEOTIDE SEQUENCE [LARGE SCALE GENOMIC DNA]</scope>
    <source>
        <strain evidence="7 8">HDW9B</strain>
    </source>
</reference>
<proteinExistence type="predicted"/>
<keyword evidence="4 7" id="KW-0067">ATP-binding</keyword>
<sequence length="247" mass="25852">MLTKIYGSLVAANEVSMEVHAGSFTGVVGPNGAGKTTTLSMITGLLRPTSGRVTVSGVDVWSDGPAAKRLIGTLPDRLRLFDRLTGAQLLYYSGVLHGVSAAAVSQRSAELAEAFGLESALGRLVSDYSAGMQKKIALACSMIHAPEVLVLDEPFEAIDPVSASNVTEILEKYVGGGGSVVMSSHSLDLIQRICDHVTIIVDGSVIAQGTVDAVRDGMSLEERFVALTGTSESKKGLEWLHGFSDSA</sequence>
<evidence type="ECO:0000256" key="3">
    <source>
        <dbReference type="ARBA" id="ARBA00022741"/>
    </source>
</evidence>
<name>A0A6G8FMC2_9MICO</name>
<evidence type="ECO:0000256" key="1">
    <source>
        <dbReference type="ARBA" id="ARBA00004202"/>
    </source>
</evidence>
<dbReference type="CDD" id="cd03230">
    <property type="entry name" value="ABC_DR_subfamily_A"/>
    <property type="match status" value="1"/>
</dbReference>
<keyword evidence="8" id="KW-1185">Reference proteome</keyword>
<dbReference type="GO" id="GO:0046677">
    <property type="term" value="P:response to antibiotic"/>
    <property type="evidence" value="ECO:0007669"/>
    <property type="project" value="UniProtKB-KW"/>
</dbReference>
<dbReference type="PANTHER" id="PTHR42711:SF19">
    <property type="entry name" value="DOXORUBICIN RESISTANCE ATP-BINDING PROTEIN DRRA"/>
    <property type="match status" value="1"/>
</dbReference>
<keyword evidence="2" id="KW-0813">Transport</keyword>
<dbReference type="EMBL" id="CP049934">
    <property type="protein sequence ID" value="QIM17443.1"/>
    <property type="molecule type" value="Genomic_DNA"/>
</dbReference>
<organism evidence="7 8">
    <name type="scientific">Leucobacter insecticola</name>
    <dbReference type="NCBI Taxonomy" id="2714934"/>
    <lineage>
        <taxon>Bacteria</taxon>
        <taxon>Bacillati</taxon>
        <taxon>Actinomycetota</taxon>
        <taxon>Actinomycetes</taxon>
        <taxon>Micrococcales</taxon>
        <taxon>Microbacteriaceae</taxon>
        <taxon>Leucobacter</taxon>
    </lineage>
</organism>
<dbReference type="KEGG" id="lins:G7067_10890"/>
<evidence type="ECO:0000256" key="2">
    <source>
        <dbReference type="ARBA" id="ARBA00022448"/>
    </source>
</evidence>
<dbReference type="PROSITE" id="PS50893">
    <property type="entry name" value="ABC_TRANSPORTER_2"/>
    <property type="match status" value="1"/>
</dbReference>
<dbReference type="AlphaFoldDB" id="A0A6G8FMC2"/>
<evidence type="ECO:0000313" key="7">
    <source>
        <dbReference type="EMBL" id="QIM17443.1"/>
    </source>
</evidence>
<dbReference type="InterPro" id="IPR050763">
    <property type="entry name" value="ABC_transporter_ATP-binding"/>
</dbReference>
<gene>
    <name evidence="7" type="ORF">G7067_10890</name>
</gene>
<dbReference type="PROSITE" id="PS00211">
    <property type="entry name" value="ABC_TRANSPORTER_1"/>
    <property type="match status" value="1"/>
</dbReference>
<dbReference type="PANTHER" id="PTHR42711">
    <property type="entry name" value="ABC TRANSPORTER ATP-BINDING PROTEIN"/>
    <property type="match status" value="1"/>
</dbReference>
<evidence type="ECO:0000256" key="5">
    <source>
        <dbReference type="ARBA" id="ARBA00023251"/>
    </source>
</evidence>
<dbReference type="Proteomes" id="UP000501387">
    <property type="component" value="Chromosome"/>
</dbReference>
<dbReference type="InterPro" id="IPR003593">
    <property type="entry name" value="AAA+_ATPase"/>
</dbReference>
<dbReference type="SUPFAM" id="SSF52540">
    <property type="entry name" value="P-loop containing nucleoside triphosphate hydrolases"/>
    <property type="match status" value="1"/>
</dbReference>
<keyword evidence="5" id="KW-0046">Antibiotic resistance</keyword>
<dbReference type="InterPro" id="IPR017871">
    <property type="entry name" value="ABC_transporter-like_CS"/>
</dbReference>
<evidence type="ECO:0000313" key="8">
    <source>
        <dbReference type="Proteomes" id="UP000501387"/>
    </source>
</evidence>
<comment type="subcellular location">
    <subcellularLocation>
        <location evidence="1">Cell membrane</location>
        <topology evidence="1">Peripheral membrane protein</topology>
    </subcellularLocation>
</comment>
<protein>
    <submittedName>
        <fullName evidence="7">ABC transporter ATP-binding protein</fullName>
    </submittedName>
</protein>
<dbReference type="InterPro" id="IPR027417">
    <property type="entry name" value="P-loop_NTPase"/>
</dbReference>
<evidence type="ECO:0000259" key="6">
    <source>
        <dbReference type="PROSITE" id="PS50893"/>
    </source>
</evidence>
<dbReference type="SMART" id="SM00382">
    <property type="entry name" value="AAA"/>
    <property type="match status" value="1"/>
</dbReference>